<dbReference type="Proteomes" id="UP000054018">
    <property type="component" value="Unassembled WGS sequence"/>
</dbReference>
<dbReference type="STRING" id="765257.A0A0C9YJH5"/>
<gene>
    <name evidence="2" type="ORF">PISMIDRAFT_17641</name>
</gene>
<dbReference type="InterPro" id="IPR041078">
    <property type="entry name" value="Plavaka"/>
</dbReference>
<evidence type="ECO:0000313" key="2">
    <source>
        <dbReference type="EMBL" id="KIK13944.1"/>
    </source>
</evidence>
<accession>A0A0C9YJH5</accession>
<sequence>MRHVSQTPACRQRWEEVLEQEVITTTEIGDVLEHEPYDGQYESEPDDAPNGTPDLHEGHFVQNLREHEESERHDLCKSQSELAQIDDTPIRSREGRFAEKFDGIVAKILGSRDTVFESMEAVENMWAPFHSEGEWELARFLMKNIGQTRIDEFLKLDIVQQNGVSFDNAQSLLKYMDKLCTGPAWTCEMIDVEGDVVTEDGMMKHEQLELWWCDPVECVWELIGNPAFRDLMSYVLERAYADAKGENHIYDEMWTGDWWWNVQTLKRMRKNKQSRKFDAEGLRAVFDPFWKELPFTNIFTCLMPNILHQLHKGIFHNHLVQWCLSIVGKKEIDACFQAMTQYCNLCHFKKGISSVSQWTGTEHKEMERVFVGLLAGAVDDHVLIVARSLLGFIYYAQLQQHMDTTLTAMEQSLKTFHSHKDVLVELQIHSLKHYISSIQALGSADGYNTEYPDRVSNKQDYVEQMALWLQHQEAMHYKSAYLAWRKSHADSDLPDASLLQTPVKTRYKVAKNPSRRQVSVAHIESDYNTPEFIPTLKHFLASNLDRCQVILPCLSDQFDVYNHLYINTGPSVTMGHARTVHKIRTSPKVGACGRKVQTPARFDTVFMQGREHPRMETFLANSVYTLV</sequence>
<name>A0A0C9YJH5_9AGAM</name>
<feature type="region of interest" description="Disordered" evidence="1">
    <location>
        <begin position="37"/>
        <end position="57"/>
    </location>
</feature>
<reference evidence="3" key="2">
    <citation type="submission" date="2015-01" db="EMBL/GenBank/DDBJ databases">
        <title>Evolutionary Origins and Diversification of the Mycorrhizal Mutualists.</title>
        <authorList>
            <consortium name="DOE Joint Genome Institute"/>
            <consortium name="Mycorrhizal Genomics Consortium"/>
            <person name="Kohler A."/>
            <person name="Kuo A."/>
            <person name="Nagy L.G."/>
            <person name="Floudas D."/>
            <person name="Copeland A."/>
            <person name="Barry K.W."/>
            <person name="Cichocki N."/>
            <person name="Veneault-Fourrey C."/>
            <person name="LaButti K."/>
            <person name="Lindquist E.A."/>
            <person name="Lipzen A."/>
            <person name="Lundell T."/>
            <person name="Morin E."/>
            <person name="Murat C."/>
            <person name="Riley R."/>
            <person name="Ohm R."/>
            <person name="Sun H."/>
            <person name="Tunlid A."/>
            <person name="Henrissat B."/>
            <person name="Grigoriev I.V."/>
            <person name="Hibbett D.S."/>
            <person name="Martin F."/>
        </authorList>
    </citation>
    <scope>NUCLEOTIDE SEQUENCE [LARGE SCALE GENOMIC DNA]</scope>
    <source>
        <strain evidence="3">441</strain>
    </source>
</reference>
<dbReference type="Pfam" id="PF18759">
    <property type="entry name" value="Plavaka"/>
    <property type="match status" value="1"/>
</dbReference>
<evidence type="ECO:0000313" key="3">
    <source>
        <dbReference type="Proteomes" id="UP000054018"/>
    </source>
</evidence>
<proteinExistence type="predicted"/>
<organism evidence="2 3">
    <name type="scientific">Pisolithus microcarpus 441</name>
    <dbReference type="NCBI Taxonomy" id="765257"/>
    <lineage>
        <taxon>Eukaryota</taxon>
        <taxon>Fungi</taxon>
        <taxon>Dikarya</taxon>
        <taxon>Basidiomycota</taxon>
        <taxon>Agaricomycotina</taxon>
        <taxon>Agaricomycetes</taxon>
        <taxon>Agaricomycetidae</taxon>
        <taxon>Boletales</taxon>
        <taxon>Sclerodermatineae</taxon>
        <taxon>Pisolithaceae</taxon>
        <taxon>Pisolithus</taxon>
    </lineage>
</organism>
<reference evidence="2 3" key="1">
    <citation type="submission" date="2014-04" db="EMBL/GenBank/DDBJ databases">
        <authorList>
            <consortium name="DOE Joint Genome Institute"/>
            <person name="Kuo A."/>
            <person name="Kohler A."/>
            <person name="Costa M.D."/>
            <person name="Nagy L.G."/>
            <person name="Floudas D."/>
            <person name="Copeland A."/>
            <person name="Barry K.W."/>
            <person name="Cichocki N."/>
            <person name="Veneault-Fourrey C."/>
            <person name="LaButti K."/>
            <person name="Lindquist E.A."/>
            <person name="Lipzen A."/>
            <person name="Lundell T."/>
            <person name="Morin E."/>
            <person name="Murat C."/>
            <person name="Sun H."/>
            <person name="Tunlid A."/>
            <person name="Henrissat B."/>
            <person name="Grigoriev I.V."/>
            <person name="Hibbett D.S."/>
            <person name="Martin F."/>
            <person name="Nordberg H.P."/>
            <person name="Cantor M.N."/>
            <person name="Hua S.X."/>
        </authorList>
    </citation>
    <scope>NUCLEOTIDE SEQUENCE [LARGE SCALE GENOMIC DNA]</scope>
    <source>
        <strain evidence="2 3">441</strain>
    </source>
</reference>
<evidence type="ECO:0000256" key="1">
    <source>
        <dbReference type="SAM" id="MobiDB-lite"/>
    </source>
</evidence>
<protein>
    <submittedName>
        <fullName evidence="2">Uncharacterized protein</fullName>
    </submittedName>
</protein>
<keyword evidence="3" id="KW-1185">Reference proteome</keyword>
<dbReference type="HOGENOM" id="CLU_006344_4_2_1"/>
<dbReference type="OrthoDB" id="2668026at2759"/>
<dbReference type="EMBL" id="KN833965">
    <property type="protein sequence ID" value="KIK13944.1"/>
    <property type="molecule type" value="Genomic_DNA"/>
</dbReference>
<dbReference type="AlphaFoldDB" id="A0A0C9YJH5"/>